<evidence type="ECO:0000256" key="3">
    <source>
        <dbReference type="ARBA" id="ARBA00022475"/>
    </source>
</evidence>
<keyword evidence="11" id="KW-1185">Reference proteome</keyword>
<evidence type="ECO:0000256" key="7">
    <source>
        <dbReference type="RuleBase" id="RU361233"/>
    </source>
</evidence>
<comment type="similarity">
    <text evidence="2 7">Belongs to the Casparian strip membrane proteins (CASP) family.</text>
</comment>
<dbReference type="InterPro" id="IPR006702">
    <property type="entry name" value="CASP_dom"/>
</dbReference>
<name>A0ABD3A5V0_9GENT</name>
<keyword evidence="3 7" id="KW-1003">Cell membrane</keyword>
<dbReference type="Proteomes" id="UP001630127">
    <property type="component" value="Unassembled WGS sequence"/>
</dbReference>
<proteinExistence type="inferred from homology"/>
<evidence type="ECO:0000256" key="6">
    <source>
        <dbReference type="ARBA" id="ARBA00023136"/>
    </source>
</evidence>
<dbReference type="InterPro" id="IPR006459">
    <property type="entry name" value="CASP/CASPL"/>
</dbReference>
<dbReference type="AlphaFoldDB" id="A0ABD3A5V0"/>
<reference evidence="10 11" key="1">
    <citation type="submission" date="2024-11" db="EMBL/GenBank/DDBJ databases">
        <title>A near-complete genome assembly of Cinchona calisaya.</title>
        <authorList>
            <person name="Lian D.C."/>
            <person name="Zhao X.W."/>
            <person name="Wei L."/>
        </authorList>
    </citation>
    <scope>NUCLEOTIDE SEQUENCE [LARGE SCALE GENOMIC DNA]</scope>
    <source>
        <tissue evidence="10">Nenye</tissue>
    </source>
</reference>
<feature type="transmembrane region" description="Helical" evidence="7">
    <location>
        <begin position="119"/>
        <end position="146"/>
    </location>
</feature>
<dbReference type="InterPro" id="IPR044173">
    <property type="entry name" value="CASPL"/>
</dbReference>
<protein>
    <recommendedName>
        <fullName evidence="7">CASP-like protein</fullName>
    </recommendedName>
</protein>
<dbReference type="Pfam" id="PF04535">
    <property type="entry name" value="CASP_dom"/>
    <property type="match status" value="1"/>
</dbReference>
<evidence type="ECO:0000256" key="8">
    <source>
        <dbReference type="SAM" id="MobiDB-lite"/>
    </source>
</evidence>
<feature type="compositionally biased region" description="Basic and acidic residues" evidence="8">
    <location>
        <begin position="9"/>
        <end position="18"/>
    </location>
</feature>
<evidence type="ECO:0000256" key="4">
    <source>
        <dbReference type="ARBA" id="ARBA00022692"/>
    </source>
</evidence>
<accession>A0ABD3A5V0</accession>
<dbReference type="GO" id="GO:0005886">
    <property type="term" value="C:plasma membrane"/>
    <property type="evidence" value="ECO:0007669"/>
    <property type="project" value="UniProtKB-SubCell"/>
</dbReference>
<keyword evidence="6 7" id="KW-0472">Membrane</keyword>
<feature type="region of interest" description="Disordered" evidence="8">
    <location>
        <begin position="1"/>
        <end position="31"/>
    </location>
</feature>
<comment type="caution">
    <text evidence="10">The sequence shown here is derived from an EMBL/GenBank/DDBJ whole genome shotgun (WGS) entry which is preliminary data.</text>
</comment>
<comment type="subunit">
    <text evidence="7">Homodimer and heterodimers.</text>
</comment>
<evidence type="ECO:0000259" key="9">
    <source>
        <dbReference type="Pfam" id="PF04535"/>
    </source>
</evidence>
<evidence type="ECO:0000313" key="11">
    <source>
        <dbReference type="Proteomes" id="UP001630127"/>
    </source>
</evidence>
<gene>
    <name evidence="10" type="ORF">ACH5RR_014287</name>
</gene>
<comment type="subcellular location">
    <subcellularLocation>
        <location evidence="1 7">Cell membrane</location>
        <topology evidence="1 7">Multi-pass membrane protein</topology>
    </subcellularLocation>
</comment>
<organism evidence="10 11">
    <name type="scientific">Cinchona calisaya</name>
    <dbReference type="NCBI Taxonomy" id="153742"/>
    <lineage>
        <taxon>Eukaryota</taxon>
        <taxon>Viridiplantae</taxon>
        <taxon>Streptophyta</taxon>
        <taxon>Embryophyta</taxon>
        <taxon>Tracheophyta</taxon>
        <taxon>Spermatophyta</taxon>
        <taxon>Magnoliopsida</taxon>
        <taxon>eudicotyledons</taxon>
        <taxon>Gunneridae</taxon>
        <taxon>Pentapetalae</taxon>
        <taxon>asterids</taxon>
        <taxon>lamiids</taxon>
        <taxon>Gentianales</taxon>
        <taxon>Rubiaceae</taxon>
        <taxon>Cinchonoideae</taxon>
        <taxon>Cinchoneae</taxon>
        <taxon>Cinchona</taxon>
    </lineage>
</organism>
<feature type="domain" description="Casparian strip membrane protein" evidence="9">
    <location>
        <begin position="34"/>
        <end position="181"/>
    </location>
</feature>
<feature type="transmembrane region" description="Helical" evidence="7">
    <location>
        <begin position="81"/>
        <end position="107"/>
    </location>
</feature>
<feature type="transmembrane region" description="Helical" evidence="7">
    <location>
        <begin position="173"/>
        <end position="194"/>
    </location>
</feature>
<evidence type="ECO:0000256" key="5">
    <source>
        <dbReference type="ARBA" id="ARBA00022989"/>
    </source>
</evidence>
<dbReference type="NCBIfam" id="TIGR01569">
    <property type="entry name" value="A_tha_TIGR01569"/>
    <property type="match status" value="1"/>
</dbReference>
<dbReference type="PANTHER" id="PTHR36488">
    <property type="entry name" value="CASP-LIKE PROTEIN 1U1"/>
    <property type="match status" value="1"/>
</dbReference>
<evidence type="ECO:0000256" key="2">
    <source>
        <dbReference type="ARBA" id="ARBA00007651"/>
    </source>
</evidence>
<sequence>MLFKKKNKVEHSDDQKPEVDEESNASTPKAGANRGISKLDFIMRIVAAIGTLSSAVAMGTTNQSFPIFKQFIHFKAEYGDLPTFAFFVVTNSILCGYLVLSLALSIFHILKSAARVTRVVLIILDTLMLAYLMAGASSAAAIVHLAHTGNSKANWIAICQQYDSFCERVSGSLVGSFIGVLVLLLLISLSAVALSRS</sequence>
<evidence type="ECO:0000256" key="1">
    <source>
        <dbReference type="ARBA" id="ARBA00004651"/>
    </source>
</evidence>
<dbReference type="PANTHER" id="PTHR36488:SF12">
    <property type="entry name" value="CASP-LIKE PROTEIN"/>
    <property type="match status" value="1"/>
</dbReference>
<dbReference type="EMBL" id="JBJUIK010000006">
    <property type="protein sequence ID" value="KAL3525915.1"/>
    <property type="molecule type" value="Genomic_DNA"/>
</dbReference>
<evidence type="ECO:0000313" key="10">
    <source>
        <dbReference type="EMBL" id="KAL3525915.1"/>
    </source>
</evidence>
<feature type="transmembrane region" description="Helical" evidence="7">
    <location>
        <begin position="41"/>
        <end position="61"/>
    </location>
</feature>
<keyword evidence="5 7" id="KW-1133">Transmembrane helix</keyword>
<keyword evidence="4 7" id="KW-0812">Transmembrane</keyword>